<feature type="domain" description="TIR" evidence="1">
    <location>
        <begin position="8"/>
        <end position="70"/>
    </location>
</feature>
<dbReference type="EMBL" id="LXQD01000355">
    <property type="protein sequence ID" value="RCJ17598.1"/>
    <property type="molecule type" value="Genomic_DNA"/>
</dbReference>
<dbReference type="GO" id="GO:0007165">
    <property type="term" value="P:signal transduction"/>
    <property type="evidence" value="ECO:0007669"/>
    <property type="project" value="InterPro"/>
</dbReference>
<gene>
    <name evidence="2" type="ORF">A6770_33780</name>
</gene>
<dbReference type="Proteomes" id="UP000252107">
    <property type="component" value="Unassembled WGS sequence"/>
</dbReference>
<accession>A0A367Q0B1</accession>
<comment type="caution">
    <text evidence="2">The sequence shown here is derived from an EMBL/GenBank/DDBJ whole genome shotgun (WGS) entry which is preliminary data.</text>
</comment>
<protein>
    <recommendedName>
        <fullName evidence="1">TIR domain-containing protein</fullName>
    </recommendedName>
</protein>
<dbReference type="Gene3D" id="3.40.50.10140">
    <property type="entry name" value="Toll/interleukin-1 receptor homology (TIR) domain"/>
    <property type="match status" value="1"/>
</dbReference>
<sequence>MEQFEFNVFLCHNSKDKPAVIEVAEQLKQCEIKPWLDIWESPPGRYWQASLEFFTRSFLLIFFDLSSSYCTNLDELTLF</sequence>
<dbReference type="Pfam" id="PF13676">
    <property type="entry name" value="TIR_2"/>
    <property type="match status" value="1"/>
</dbReference>
<evidence type="ECO:0000259" key="1">
    <source>
        <dbReference type="Pfam" id="PF13676"/>
    </source>
</evidence>
<evidence type="ECO:0000313" key="2">
    <source>
        <dbReference type="EMBL" id="RCJ17598.1"/>
    </source>
</evidence>
<evidence type="ECO:0000313" key="3">
    <source>
        <dbReference type="Proteomes" id="UP000252107"/>
    </source>
</evidence>
<dbReference type="AlphaFoldDB" id="A0A367Q0B1"/>
<organism evidence="2 3">
    <name type="scientific">Nostoc minutum NIES-26</name>
    <dbReference type="NCBI Taxonomy" id="1844469"/>
    <lineage>
        <taxon>Bacteria</taxon>
        <taxon>Bacillati</taxon>
        <taxon>Cyanobacteriota</taxon>
        <taxon>Cyanophyceae</taxon>
        <taxon>Nostocales</taxon>
        <taxon>Nostocaceae</taxon>
        <taxon>Nostoc</taxon>
    </lineage>
</organism>
<proteinExistence type="predicted"/>
<dbReference type="InterPro" id="IPR035897">
    <property type="entry name" value="Toll_tir_struct_dom_sf"/>
</dbReference>
<dbReference type="InterPro" id="IPR000157">
    <property type="entry name" value="TIR_dom"/>
</dbReference>
<name>A0A367Q0B1_9NOSO</name>
<reference evidence="2" key="1">
    <citation type="submission" date="2016-04" db="EMBL/GenBank/DDBJ databases">
        <authorList>
            <person name="Tabuchi Yagui T.R."/>
        </authorList>
    </citation>
    <scope>NUCLEOTIDE SEQUENCE [LARGE SCALE GENOMIC DNA]</scope>
    <source>
        <strain evidence="2">NIES-26</strain>
    </source>
</reference>
<dbReference type="SUPFAM" id="SSF52200">
    <property type="entry name" value="Toll/Interleukin receptor TIR domain"/>
    <property type="match status" value="1"/>
</dbReference>
<keyword evidence="3" id="KW-1185">Reference proteome</keyword>